<keyword evidence="2" id="KW-0687">Ribonucleoprotein</keyword>
<dbReference type="InterPro" id="IPR014722">
    <property type="entry name" value="Rib_uL2_dom2"/>
</dbReference>
<name>A0A1Y0IKQ5_9BACL</name>
<dbReference type="InterPro" id="IPR041985">
    <property type="entry name" value="Ribosomal_eL14_KOW"/>
</dbReference>
<evidence type="ECO:0000313" key="4">
    <source>
        <dbReference type="Proteomes" id="UP000195437"/>
    </source>
</evidence>
<proteinExistence type="predicted"/>
<dbReference type="Proteomes" id="UP000195437">
    <property type="component" value="Chromosome"/>
</dbReference>
<protein>
    <recommendedName>
        <fullName evidence="5">KOW domain-containing protein</fullName>
    </recommendedName>
</protein>
<dbReference type="KEGG" id="tum:CBW65_08435"/>
<dbReference type="SUPFAM" id="SSF50104">
    <property type="entry name" value="Translation proteins SH3-like domain"/>
    <property type="match status" value="1"/>
</dbReference>
<dbReference type="EMBL" id="CP021434">
    <property type="protein sequence ID" value="ARU61088.1"/>
    <property type="molecule type" value="Genomic_DNA"/>
</dbReference>
<gene>
    <name evidence="3" type="ORF">CBW65_08435</name>
</gene>
<dbReference type="OrthoDB" id="5244at2"/>
<evidence type="ECO:0000313" key="3">
    <source>
        <dbReference type="EMBL" id="ARU61088.1"/>
    </source>
</evidence>
<dbReference type="InterPro" id="IPR008991">
    <property type="entry name" value="Translation_prot_SH3-like_sf"/>
</dbReference>
<evidence type="ECO:0008006" key="5">
    <source>
        <dbReference type="Google" id="ProtNLM"/>
    </source>
</evidence>
<evidence type="ECO:0000256" key="2">
    <source>
        <dbReference type="ARBA" id="ARBA00023274"/>
    </source>
</evidence>
<dbReference type="GO" id="GO:0005840">
    <property type="term" value="C:ribosome"/>
    <property type="evidence" value="ECO:0007669"/>
    <property type="project" value="UniProtKB-KW"/>
</dbReference>
<dbReference type="CDD" id="cd06088">
    <property type="entry name" value="KOW_RPL14"/>
    <property type="match status" value="1"/>
</dbReference>
<keyword evidence="4" id="KW-1185">Reference proteome</keyword>
<dbReference type="AlphaFoldDB" id="A0A1Y0IKQ5"/>
<sequence>MRPHLGQIVLVTQGKETGNYAVIVGIPGPKTVLLADGAKRKSDAPKRKNLAHIQLLPHRDEVLTAELEQKGQVQNALLRGCLNRFKRSFVQSNDEAKRGSDLSGER</sequence>
<keyword evidence="1" id="KW-0689">Ribosomal protein</keyword>
<accession>A0A1Y0IKQ5</accession>
<dbReference type="GO" id="GO:1990904">
    <property type="term" value="C:ribonucleoprotein complex"/>
    <property type="evidence" value="ECO:0007669"/>
    <property type="project" value="UniProtKB-KW"/>
</dbReference>
<dbReference type="Gene3D" id="2.30.30.30">
    <property type="match status" value="1"/>
</dbReference>
<organism evidence="3 4">
    <name type="scientific">Tumebacillus avium</name>
    <dbReference type="NCBI Taxonomy" id="1903704"/>
    <lineage>
        <taxon>Bacteria</taxon>
        <taxon>Bacillati</taxon>
        <taxon>Bacillota</taxon>
        <taxon>Bacilli</taxon>
        <taxon>Bacillales</taxon>
        <taxon>Alicyclobacillaceae</taxon>
        <taxon>Tumebacillus</taxon>
    </lineage>
</organism>
<evidence type="ECO:0000256" key="1">
    <source>
        <dbReference type="ARBA" id="ARBA00022980"/>
    </source>
</evidence>
<reference evidence="4" key="1">
    <citation type="submission" date="2017-05" db="EMBL/GenBank/DDBJ databases">
        <authorList>
            <person name="Sung H."/>
        </authorList>
    </citation>
    <scope>NUCLEOTIDE SEQUENCE [LARGE SCALE GENOMIC DNA]</scope>
    <source>
        <strain evidence="4">AR23208</strain>
    </source>
</reference>